<sequence>MAKENPEEMEAKREETNRKLREKRAARSLEEAKIKEEENNERQRDRNAKLLMEDPGAMEARREERNRNQRQKARGKKGRLQDPPKKAMKALNAKNYFNPPGNPELGKSRRKHRDKLKRESLLRKAAKEKAAVSERNNSFTSPTSDNRSVGPASPKDLEYYNTPSPDNNSAFTMTDVRTSLPPSNPGQPAHSRIDLPSAGDHCYPSSMNNFGLPAPPSTHIQTANSRSDPPSTSYYNSGPPTNNNNSLLLARGYGPARPEMPAGYESAGFGASFAKPISGHYYPSSMTSYESLVPRSTTLPTADSMHDYSTEELNRWWNDSVPQGYEEGNS</sequence>
<keyword evidence="3" id="KW-1185">Reference proteome</keyword>
<gene>
    <name evidence="2" type="ORF">BHYA_0115g00020</name>
</gene>
<comment type="caution">
    <text evidence="2">The sequence shown here is derived from an EMBL/GenBank/DDBJ whole genome shotgun (WGS) entry which is preliminary data.</text>
</comment>
<feature type="compositionally biased region" description="Basic and acidic residues" evidence="1">
    <location>
        <begin position="116"/>
        <end position="132"/>
    </location>
</feature>
<evidence type="ECO:0000256" key="1">
    <source>
        <dbReference type="SAM" id="MobiDB-lite"/>
    </source>
</evidence>
<feature type="compositionally biased region" description="Polar residues" evidence="1">
    <location>
        <begin position="161"/>
        <end position="181"/>
    </location>
</feature>
<evidence type="ECO:0000313" key="2">
    <source>
        <dbReference type="EMBL" id="TGO36753.1"/>
    </source>
</evidence>
<dbReference type="EMBL" id="PQXK01000115">
    <property type="protein sequence ID" value="TGO36753.1"/>
    <property type="molecule type" value="Genomic_DNA"/>
</dbReference>
<dbReference type="Proteomes" id="UP000297814">
    <property type="component" value="Unassembled WGS sequence"/>
</dbReference>
<feature type="compositionally biased region" description="Polar residues" evidence="1">
    <location>
        <begin position="134"/>
        <end position="147"/>
    </location>
</feature>
<dbReference type="AlphaFoldDB" id="A0A4Z1GT52"/>
<protein>
    <submittedName>
        <fullName evidence="2">Uncharacterized protein</fullName>
    </submittedName>
</protein>
<feature type="region of interest" description="Disordered" evidence="1">
    <location>
        <begin position="1"/>
        <end position="243"/>
    </location>
</feature>
<organism evidence="2 3">
    <name type="scientific">Botrytis hyacinthi</name>
    <dbReference type="NCBI Taxonomy" id="278943"/>
    <lineage>
        <taxon>Eukaryota</taxon>
        <taxon>Fungi</taxon>
        <taxon>Dikarya</taxon>
        <taxon>Ascomycota</taxon>
        <taxon>Pezizomycotina</taxon>
        <taxon>Leotiomycetes</taxon>
        <taxon>Helotiales</taxon>
        <taxon>Sclerotiniaceae</taxon>
        <taxon>Botrytis</taxon>
    </lineage>
</organism>
<proteinExistence type="predicted"/>
<accession>A0A4Z1GT52</accession>
<evidence type="ECO:0000313" key="3">
    <source>
        <dbReference type="Proteomes" id="UP000297814"/>
    </source>
</evidence>
<feature type="compositionally biased region" description="Polar residues" evidence="1">
    <location>
        <begin position="218"/>
        <end position="243"/>
    </location>
</feature>
<reference evidence="2 3" key="1">
    <citation type="submission" date="2017-12" db="EMBL/GenBank/DDBJ databases">
        <title>Comparative genomics of Botrytis spp.</title>
        <authorList>
            <person name="Valero-Jimenez C.A."/>
            <person name="Tapia P."/>
            <person name="Veloso J."/>
            <person name="Silva-Moreno E."/>
            <person name="Staats M."/>
            <person name="Valdes J.H."/>
            <person name="Van Kan J.A.L."/>
        </authorList>
    </citation>
    <scope>NUCLEOTIDE SEQUENCE [LARGE SCALE GENOMIC DNA]</scope>
    <source>
        <strain evidence="2 3">Bh0001</strain>
    </source>
</reference>
<feature type="compositionally biased region" description="Basic and acidic residues" evidence="1">
    <location>
        <begin position="1"/>
        <end position="52"/>
    </location>
</feature>
<name>A0A4Z1GT52_9HELO</name>
<feature type="compositionally biased region" description="Basic residues" evidence="1">
    <location>
        <begin position="68"/>
        <end position="78"/>
    </location>
</feature>